<dbReference type="InterPro" id="IPR032466">
    <property type="entry name" value="Metal_Hydrolase"/>
</dbReference>
<dbReference type="CDD" id="cd01320">
    <property type="entry name" value="ADA"/>
    <property type="match status" value="1"/>
</dbReference>
<feature type="site" description="Important for catalytic activity" evidence="9">
    <location>
        <position position="221"/>
    </location>
</feature>
<dbReference type="Gene3D" id="3.20.20.140">
    <property type="entry name" value="Metal-dependent hydrolases"/>
    <property type="match status" value="1"/>
</dbReference>
<dbReference type="SUPFAM" id="SSF51556">
    <property type="entry name" value="Metallo-dependent hydrolases"/>
    <property type="match status" value="1"/>
</dbReference>
<comment type="catalytic activity">
    <reaction evidence="7">
        <text>adenosine + H2O + H(+) = inosine + NH4(+)</text>
        <dbReference type="Rhea" id="RHEA:24408"/>
        <dbReference type="ChEBI" id="CHEBI:15377"/>
        <dbReference type="ChEBI" id="CHEBI:15378"/>
        <dbReference type="ChEBI" id="CHEBI:16335"/>
        <dbReference type="ChEBI" id="CHEBI:17596"/>
        <dbReference type="ChEBI" id="CHEBI:28938"/>
        <dbReference type="EC" id="3.5.4.4"/>
    </reaction>
    <physiologicalReaction direction="left-to-right" evidence="7">
        <dbReference type="Rhea" id="RHEA:24409"/>
    </physiologicalReaction>
</comment>
<keyword evidence="12" id="KW-1185">Reference proteome</keyword>
<keyword evidence="5 9" id="KW-0546">Nucleotide metabolism</keyword>
<evidence type="ECO:0000313" key="11">
    <source>
        <dbReference type="EMBL" id="GAA4897908.1"/>
    </source>
</evidence>
<feature type="binding site" evidence="9">
    <location>
        <position position="16"/>
    </location>
    <ligand>
        <name>substrate</name>
    </ligand>
</feature>
<comment type="function">
    <text evidence="9">Catalyzes the hydrolytic deamination of adenosine and 2-deoxyadenosine.</text>
</comment>
<feature type="domain" description="Adenosine deaminase" evidence="10">
    <location>
        <begin position="7"/>
        <end position="328"/>
    </location>
</feature>
<feature type="binding site" evidence="9">
    <location>
        <position position="12"/>
    </location>
    <ligand>
        <name>Zn(2+)</name>
        <dbReference type="ChEBI" id="CHEBI:29105"/>
        <note>catalytic</note>
    </ligand>
</feature>
<dbReference type="InterPro" id="IPR006330">
    <property type="entry name" value="Ado/ade_deaminase"/>
</dbReference>
<dbReference type="Proteomes" id="UP001499988">
    <property type="component" value="Unassembled WGS sequence"/>
</dbReference>
<feature type="binding site" evidence="9">
    <location>
        <position position="14"/>
    </location>
    <ligand>
        <name>substrate</name>
    </ligand>
</feature>
<dbReference type="PANTHER" id="PTHR11409:SF43">
    <property type="entry name" value="ADENOSINE DEAMINASE"/>
    <property type="match status" value="1"/>
</dbReference>
<dbReference type="InterPro" id="IPR028893">
    <property type="entry name" value="A_deaminase"/>
</dbReference>
<accession>A0ABP9FBJ2</accession>
<keyword evidence="2 9" id="KW-0479">Metal-binding</keyword>
<keyword evidence="3 9" id="KW-0378">Hydrolase</keyword>
<reference evidence="12" key="1">
    <citation type="journal article" date="2019" name="Int. J. Syst. Evol. Microbiol.">
        <title>The Global Catalogue of Microorganisms (GCM) 10K type strain sequencing project: providing services to taxonomists for standard genome sequencing and annotation.</title>
        <authorList>
            <consortium name="The Broad Institute Genomics Platform"/>
            <consortium name="The Broad Institute Genome Sequencing Center for Infectious Disease"/>
            <person name="Wu L."/>
            <person name="Ma J."/>
        </authorList>
    </citation>
    <scope>NUCLEOTIDE SEQUENCE [LARGE SCALE GENOMIC DNA]</scope>
    <source>
        <strain evidence="12">JCM 18401</strain>
    </source>
</reference>
<dbReference type="RefSeq" id="WP_345336667.1">
    <property type="nucleotide sequence ID" value="NZ_BAABJZ010000099.1"/>
</dbReference>
<gene>
    <name evidence="11" type="primary">add_2</name>
    <name evidence="9" type="synonym">add</name>
    <name evidence="11" type="ORF">GCM10023333_34070</name>
</gene>
<evidence type="ECO:0000256" key="6">
    <source>
        <dbReference type="ARBA" id="ARBA00031852"/>
    </source>
</evidence>
<comment type="cofactor">
    <cofactor evidence="9">
        <name>Zn(2+)</name>
        <dbReference type="ChEBI" id="CHEBI:29105"/>
    </cofactor>
    <text evidence="9">Binds 1 zinc ion per subunit.</text>
</comment>
<dbReference type="EMBL" id="BAABJZ010000099">
    <property type="protein sequence ID" value="GAA4897908.1"/>
    <property type="molecule type" value="Genomic_DNA"/>
</dbReference>
<comment type="caution">
    <text evidence="9">Lacks conserved residue(s) required for the propagation of feature annotation.</text>
</comment>
<dbReference type="PANTHER" id="PTHR11409">
    <property type="entry name" value="ADENOSINE DEAMINASE"/>
    <property type="match status" value="1"/>
</dbReference>
<dbReference type="InterPro" id="IPR001365">
    <property type="entry name" value="A_deaminase_dom"/>
</dbReference>
<evidence type="ECO:0000256" key="3">
    <source>
        <dbReference type="ARBA" id="ARBA00022801"/>
    </source>
</evidence>
<evidence type="ECO:0000256" key="5">
    <source>
        <dbReference type="ARBA" id="ARBA00023080"/>
    </source>
</evidence>
<dbReference type="Pfam" id="PF00962">
    <property type="entry name" value="A_deaminase"/>
    <property type="match status" value="1"/>
</dbReference>
<evidence type="ECO:0000256" key="8">
    <source>
        <dbReference type="ARBA" id="ARBA00049213"/>
    </source>
</evidence>
<evidence type="ECO:0000259" key="10">
    <source>
        <dbReference type="Pfam" id="PF00962"/>
    </source>
</evidence>
<feature type="active site" description="Proton donor" evidence="9">
    <location>
        <position position="200"/>
    </location>
</feature>
<feature type="binding site" evidence="9">
    <location>
        <position position="170"/>
    </location>
    <ligand>
        <name>substrate</name>
    </ligand>
</feature>
<keyword evidence="4 9" id="KW-0862">Zinc</keyword>
<evidence type="ECO:0000256" key="9">
    <source>
        <dbReference type="HAMAP-Rule" id="MF_00540"/>
    </source>
</evidence>
<proteinExistence type="inferred from homology"/>
<dbReference type="NCBIfam" id="TIGR01430">
    <property type="entry name" value="aden_deam"/>
    <property type="match status" value="1"/>
</dbReference>
<comment type="similarity">
    <text evidence="9">Belongs to the metallo-dependent hydrolases superfamily. Adenosine and AMP deaminases family. Adenosine deaminase subfamily.</text>
</comment>
<feature type="binding site" evidence="9">
    <location>
        <position position="278"/>
    </location>
    <ligand>
        <name>Zn(2+)</name>
        <dbReference type="ChEBI" id="CHEBI:29105"/>
        <note>catalytic</note>
    </ligand>
</feature>
<name>A0ABP9FBJ2_9GAMM</name>
<evidence type="ECO:0000256" key="7">
    <source>
        <dbReference type="ARBA" id="ARBA00047989"/>
    </source>
</evidence>
<feature type="binding site" evidence="9">
    <location>
        <position position="14"/>
    </location>
    <ligand>
        <name>Zn(2+)</name>
        <dbReference type="ChEBI" id="CHEBI:29105"/>
        <note>catalytic</note>
    </ligand>
</feature>
<dbReference type="EC" id="3.5.4.4" evidence="1 9"/>
<evidence type="ECO:0000256" key="2">
    <source>
        <dbReference type="ARBA" id="ARBA00022723"/>
    </source>
</evidence>
<sequence length="334" mass="36514">MNFTQLPKIELHCHLDGSVRPQTVLALALQQGMALPTEDSSEIQALMVAPPSCPSLIEYLQRFELPISVMQTAEALSRVAFEVLEDAAAEQVRYIEVRFAPSFHLQQGLGMEQAIAAVLDGMDKAKAQFAIDANLILCGMRGFPIELCHQTLKAGQAFLGKGVVAFDLAGREDPGFSKDYVEVCQKAKAMGYRLTIHAGETGCAQNVVDAIELLGAERIGHGVYVCQDAQALALVKARKVALEVCPTSNIQTKAFAEMARHPVAEFVRDGVAVNISTDNRTVSDTTVTTELDRVDQAFVLTIEEYRRIYRASVAACFATSEIKEGLLALNDHWW</sequence>
<comment type="caution">
    <text evidence="11">The sequence shown here is derived from an EMBL/GenBank/DDBJ whole genome shotgun (WGS) entry which is preliminary data.</text>
</comment>
<protein>
    <recommendedName>
        <fullName evidence="1 9">Adenosine deaminase</fullName>
        <ecNumber evidence="1 9">3.5.4.4</ecNumber>
    </recommendedName>
    <alternativeName>
        <fullName evidence="6 9">Adenosine aminohydrolase</fullName>
    </alternativeName>
</protein>
<organism evidence="11 12">
    <name type="scientific">Ferrimonas pelagia</name>
    <dbReference type="NCBI Taxonomy" id="1177826"/>
    <lineage>
        <taxon>Bacteria</taxon>
        <taxon>Pseudomonadati</taxon>
        <taxon>Pseudomonadota</taxon>
        <taxon>Gammaproteobacteria</taxon>
        <taxon>Alteromonadales</taxon>
        <taxon>Ferrimonadaceae</taxon>
        <taxon>Ferrimonas</taxon>
    </lineage>
</organism>
<evidence type="ECO:0000256" key="4">
    <source>
        <dbReference type="ARBA" id="ARBA00022833"/>
    </source>
</evidence>
<dbReference type="HAMAP" id="MF_00540">
    <property type="entry name" value="A_deaminase"/>
    <property type="match status" value="1"/>
</dbReference>
<feature type="binding site" evidence="9">
    <location>
        <position position="197"/>
    </location>
    <ligand>
        <name>Zn(2+)</name>
        <dbReference type="ChEBI" id="CHEBI:29105"/>
        <note>catalytic</note>
    </ligand>
</feature>
<evidence type="ECO:0000256" key="1">
    <source>
        <dbReference type="ARBA" id="ARBA00012784"/>
    </source>
</evidence>
<comment type="catalytic activity">
    <reaction evidence="8">
        <text>2'-deoxyadenosine + H2O + H(+) = 2'-deoxyinosine + NH4(+)</text>
        <dbReference type="Rhea" id="RHEA:28190"/>
        <dbReference type="ChEBI" id="CHEBI:15377"/>
        <dbReference type="ChEBI" id="CHEBI:15378"/>
        <dbReference type="ChEBI" id="CHEBI:17256"/>
        <dbReference type="ChEBI" id="CHEBI:28938"/>
        <dbReference type="ChEBI" id="CHEBI:28997"/>
        <dbReference type="EC" id="3.5.4.4"/>
    </reaction>
    <physiologicalReaction direction="left-to-right" evidence="8">
        <dbReference type="Rhea" id="RHEA:28191"/>
    </physiologicalReaction>
</comment>
<evidence type="ECO:0000313" key="12">
    <source>
        <dbReference type="Proteomes" id="UP001499988"/>
    </source>
</evidence>